<gene>
    <name evidence="1" type="ORF">RJT34_24433</name>
</gene>
<protein>
    <submittedName>
        <fullName evidence="1">Uncharacterized protein</fullName>
    </submittedName>
</protein>
<comment type="caution">
    <text evidence="1">The sequence shown here is derived from an EMBL/GenBank/DDBJ whole genome shotgun (WGS) entry which is preliminary data.</text>
</comment>
<sequence>MLFHCSCFTFGYSQAIQAIYGGLLLPCVTNTFVDQTLLTCIFVISTNFNIFASLVSSEKGKRQGKILFQSCHLRVETTVSVGGQAATWYLSIMIRDVNSIVLFSYFAK</sequence>
<organism evidence="1 2">
    <name type="scientific">Clitoria ternatea</name>
    <name type="common">Butterfly pea</name>
    <dbReference type="NCBI Taxonomy" id="43366"/>
    <lineage>
        <taxon>Eukaryota</taxon>
        <taxon>Viridiplantae</taxon>
        <taxon>Streptophyta</taxon>
        <taxon>Embryophyta</taxon>
        <taxon>Tracheophyta</taxon>
        <taxon>Spermatophyta</taxon>
        <taxon>Magnoliopsida</taxon>
        <taxon>eudicotyledons</taxon>
        <taxon>Gunneridae</taxon>
        <taxon>Pentapetalae</taxon>
        <taxon>rosids</taxon>
        <taxon>fabids</taxon>
        <taxon>Fabales</taxon>
        <taxon>Fabaceae</taxon>
        <taxon>Papilionoideae</taxon>
        <taxon>50 kb inversion clade</taxon>
        <taxon>NPAAA clade</taxon>
        <taxon>indigoferoid/millettioid clade</taxon>
        <taxon>Phaseoleae</taxon>
        <taxon>Clitoria</taxon>
    </lineage>
</organism>
<evidence type="ECO:0000313" key="1">
    <source>
        <dbReference type="EMBL" id="KAK7279382.1"/>
    </source>
</evidence>
<dbReference type="Proteomes" id="UP001359559">
    <property type="component" value="Unassembled WGS sequence"/>
</dbReference>
<dbReference type="EMBL" id="JAYKXN010000006">
    <property type="protein sequence ID" value="KAK7279382.1"/>
    <property type="molecule type" value="Genomic_DNA"/>
</dbReference>
<reference evidence="1 2" key="1">
    <citation type="submission" date="2024-01" db="EMBL/GenBank/DDBJ databases">
        <title>The genomes of 5 underutilized Papilionoideae crops provide insights into root nodulation and disease resistance.</title>
        <authorList>
            <person name="Yuan L."/>
        </authorList>
    </citation>
    <scope>NUCLEOTIDE SEQUENCE [LARGE SCALE GENOMIC DNA]</scope>
    <source>
        <strain evidence="1">LY-2023</strain>
        <tissue evidence="1">Leaf</tissue>
    </source>
</reference>
<proteinExistence type="predicted"/>
<accession>A0AAN9IHH6</accession>
<name>A0AAN9IHH6_CLITE</name>
<keyword evidence="2" id="KW-1185">Reference proteome</keyword>
<dbReference type="AlphaFoldDB" id="A0AAN9IHH6"/>
<evidence type="ECO:0000313" key="2">
    <source>
        <dbReference type="Proteomes" id="UP001359559"/>
    </source>
</evidence>